<name>A0A1X4XVE7_9BACT</name>
<gene>
    <name evidence="8" type="ORF">DESAMIL20_1054</name>
</gene>
<proteinExistence type="inferred from homology"/>
<keyword evidence="9" id="KW-1185">Reference proteome</keyword>
<comment type="similarity">
    <text evidence="2">Belongs to the DoxX family.</text>
</comment>
<evidence type="ECO:0000256" key="4">
    <source>
        <dbReference type="ARBA" id="ARBA00022692"/>
    </source>
</evidence>
<evidence type="ECO:0000256" key="1">
    <source>
        <dbReference type="ARBA" id="ARBA00004651"/>
    </source>
</evidence>
<dbReference type="PANTHER" id="PTHR33452:SF1">
    <property type="entry name" value="INNER MEMBRANE PROTEIN YPHA-RELATED"/>
    <property type="match status" value="1"/>
</dbReference>
<reference evidence="8 9" key="1">
    <citation type="journal article" date="2017" name="Front. Microbiol.">
        <title>Genome Sequence of Desulfurella amilsii Strain TR1 and Comparative Genomics of Desulfurellaceae Family.</title>
        <authorList>
            <person name="Florentino A.P."/>
            <person name="Stams A.J."/>
            <person name="Sanchez-Andrea I."/>
        </authorList>
    </citation>
    <scope>NUCLEOTIDE SEQUENCE [LARGE SCALE GENOMIC DNA]</scope>
    <source>
        <strain evidence="8 9">TR1</strain>
    </source>
</reference>
<feature type="transmembrane region" description="Helical" evidence="7">
    <location>
        <begin position="104"/>
        <end position="125"/>
    </location>
</feature>
<dbReference type="Pfam" id="PF07681">
    <property type="entry name" value="DoxX"/>
    <property type="match status" value="1"/>
</dbReference>
<dbReference type="RefSeq" id="WP_086033757.1">
    <property type="nucleotide sequence ID" value="NZ_MDSU01000018.1"/>
</dbReference>
<feature type="transmembrane region" description="Helical" evidence="7">
    <location>
        <begin position="44"/>
        <end position="66"/>
    </location>
</feature>
<evidence type="ECO:0000256" key="6">
    <source>
        <dbReference type="ARBA" id="ARBA00023136"/>
    </source>
</evidence>
<evidence type="ECO:0000256" key="2">
    <source>
        <dbReference type="ARBA" id="ARBA00006679"/>
    </source>
</evidence>
<accession>A0A1X4XVE7</accession>
<keyword evidence="5 7" id="KW-1133">Transmembrane helix</keyword>
<dbReference type="STRING" id="1562698.DESAMIL20_1054"/>
<protein>
    <submittedName>
        <fullName evidence="8">Membrane protein, distant similarity to thiosulfate:quinone oxidoreductase DoxD</fullName>
    </submittedName>
</protein>
<feature type="transmembrane region" description="Helical" evidence="7">
    <location>
        <begin position="7"/>
        <end position="24"/>
    </location>
</feature>
<sequence length="135" mass="14803">MLNKFDISIFIIRLALALTFIYHGSSILFDAFDGPGLVAFSGYMHFPLFIAFLVGLAEFCGGISMLIGIFTRLGALAIMIVMIGAILIVHLPHGFNIQKGGMEYALTEFLMALSVFITQGGKIGIKFKKKFLNSF</sequence>
<evidence type="ECO:0000256" key="7">
    <source>
        <dbReference type="SAM" id="Phobius"/>
    </source>
</evidence>
<evidence type="ECO:0000256" key="5">
    <source>
        <dbReference type="ARBA" id="ARBA00022989"/>
    </source>
</evidence>
<dbReference type="PANTHER" id="PTHR33452">
    <property type="entry name" value="OXIDOREDUCTASE CATD-RELATED"/>
    <property type="match status" value="1"/>
</dbReference>
<keyword evidence="6 7" id="KW-0472">Membrane</keyword>
<dbReference type="Proteomes" id="UP000194141">
    <property type="component" value="Unassembled WGS sequence"/>
</dbReference>
<dbReference type="OrthoDB" id="5398343at2"/>
<dbReference type="AlphaFoldDB" id="A0A1X4XVE7"/>
<evidence type="ECO:0000313" key="9">
    <source>
        <dbReference type="Proteomes" id="UP000194141"/>
    </source>
</evidence>
<comment type="subcellular location">
    <subcellularLocation>
        <location evidence="1">Cell membrane</location>
        <topology evidence="1">Multi-pass membrane protein</topology>
    </subcellularLocation>
</comment>
<dbReference type="EMBL" id="MDSU01000018">
    <property type="protein sequence ID" value="OSS41501.1"/>
    <property type="molecule type" value="Genomic_DNA"/>
</dbReference>
<evidence type="ECO:0000313" key="8">
    <source>
        <dbReference type="EMBL" id="OSS41501.1"/>
    </source>
</evidence>
<feature type="transmembrane region" description="Helical" evidence="7">
    <location>
        <begin position="73"/>
        <end position="92"/>
    </location>
</feature>
<dbReference type="InterPro" id="IPR032808">
    <property type="entry name" value="DoxX"/>
</dbReference>
<evidence type="ECO:0000256" key="3">
    <source>
        <dbReference type="ARBA" id="ARBA00022475"/>
    </source>
</evidence>
<keyword evidence="3" id="KW-1003">Cell membrane</keyword>
<dbReference type="GO" id="GO:0005886">
    <property type="term" value="C:plasma membrane"/>
    <property type="evidence" value="ECO:0007669"/>
    <property type="project" value="UniProtKB-SubCell"/>
</dbReference>
<organism evidence="8 9">
    <name type="scientific">Desulfurella amilsii</name>
    <dbReference type="NCBI Taxonomy" id="1562698"/>
    <lineage>
        <taxon>Bacteria</taxon>
        <taxon>Pseudomonadati</taxon>
        <taxon>Campylobacterota</taxon>
        <taxon>Desulfurellia</taxon>
        <taxon>Desulfurellales</taxon>
        <taxon>Desulfurellaceae</taxon>
        <taxon>Desulfurella</taxon>
    </lineage>
</organism>
<comment type="caution">
    <text evidence="8">The sequence shown here is derived from an EMBL/GenBank/DDBJ whole genome shotgun (WGS) entry which is preliminary data.</text>
</comment>
<keyword evidence="4 7" id="KW-0812">Transmembrane</keyword>
<dbReference type="InterPro" id="IPR051907">
    <property type="entry name" value="DoxX-like_oxidoreductase"/>
</dbReference>